<accession>A0AAN6MF71</accession>
<feature type="region of interest" description="Disordered" evidence="2">
    <location>
        <begin position="1"/>
        <end position="105"/>
    </location>
</feature>
<dbReference type="SUPFAM" id="SSF53187">
    <property type="entry name" value="Zn-dependent exopeptidases"/>
    <property type="match status" value="1"/>
</dbReference>
<dbReference type="Proteomes" id="UP001303889">
    <property type="component" value="Unassembled WGS sequence"/>
</dbReference>
<feature type="transmembrane region" description="Helical" evidence="3">
    <location>
        <begin position="201"/>
        <end position="224"/>
    </location>
</feature>
<feature type="domain" description="Transferrin receptor-like dimerisation" evidence="4">
    <location>
        <begin position="785"/>
        <end position="910"/>
    </location>
</feature>
<dbReference type="CDD" id="cd02121">
    <property type="entry name" value="PA_GCPII_like"/>
    <property type="match status" value="1"/>
</dbReference>
<keyword evidence="3" id="KW-0812">Transmembrane</keyword>
<evidence type="ECO:0000259" key="4">
    <source>
        <dbReference type="Pfam" id="PF04253"/>
    </source>
</evidence>
<evidence type="ECO:0000313" key="7">
    <source>
        <dbReference type="Proteomes" id="UP001303889"/>
    </source>
</evidence>
<dbReference type="Gene3D" id="1.20.930.40">
    <property type="entry name" value="Transferrin receptor-like, dimerisation domain"/>
    <property type="match status" value="1"/>
</dbReference>
<dbReference type="SUPFAM" id="SSF47672">
    <property type="entry name" value="Transferrin receptor-like dimerisation domain"/>
    <property type="match status" value="1"/>
</dbReference>
<proteinExistence type="inferred from homology"/>
<evidence type="ECO:0008006" key="8">
    <source>
        <dbReference type="Google" id="ProtNLM"/>
    </source>
</evidence>
<dbReference type="AlphaFoldDB" id="A0AAN6MF71"/>
<evidence type="ECO:0000313" key="6">
    <source>
        <dbReference type="EMBL" id="KAK3899767.1"/>
    </source>
</evidence>
<dbReference type="Gene3D" id="3.50.30.30">
    <property type="match status" value="1"/>
</dbReference>
<feature type="compositionally biased region" description="Acidic residues" evidence="2">
    <location>
        <begin position="82"/>
        <end position="103"/>
    </location>
</feature>
<evidence type="ECO:0000256" key="1">
    <source>
        <dbReference type="ARBA" id="ARBA00005634"/>
    </source>
</evidence>
<feature type="compositionally biased region" description="Basic and acidic residues" evidence="2">
    <location>
        <begin position="28"/>
        <end position="40"/>
    </location>
</feature>
<dbReference type="SUPFAM" id="SSF52025">
    <property type="entry name" value="PA domain"/>
    <property type="match status" value="1"/>
</dbReference>
<dbReference type="Pfam" id="PF04253">
    <property type="entry name" value="TFR_dimer"/>
    <property type="match status" value="1"/>
</dbReference>
<keyword evidence="7" id="KW-1185">Reference proteome</keyword>
<dbReference type="PANTHER" id="PTHR10404">
    <property type="entry name" value="N-ACETYLATED-ALPHA-LINKED ACIDIC DIPEPTIDASE"/>
    <property type="match status" value="1"/>
</dbReference>
<keyword evidence="3" id="KW-1133">Transmembrane helix</keyword>
<dbReference type="InterPro" id="IPR036757">
    <property type="entry name" value="TFR-like_dimer_dom_sf"/>
</dbReference>
<sequence length="914" mass="100634">MAPTQDQRYEHVPPIPSYDEAVAGGSAWHRDESAHRHTTDAEAEGQSLLTNSRHAFESPSPSPGPHPPRGRRPRGYRPPTVETDDETDLFSSDDDADSDADEREADHVRREMQEMEIDDSDARGGARGSSWGKRIGLSLTLPRWKWRWRLPTLRRRTQDDGGRGGGGGAGGDNSAAAGTEGEQPAEPFLVRPPSLPKFGSAALFLLVGRTLAAVLVIGFLYLLFASDLFTGVARRMGSQMFDPESVRMHVQGSVDARRIRDHLKHFTSYPHLAGTEGDFTLMEDTELLFAKYGLEDVTRDEYQVYLNYPRAGGRAVEILGADGKPVWSAKLEEEEAGGRAAGHQTYVFHPHSKSGDVSGPLVFANRAEPADLKELKDKGIETKGAIALLRYLGPLGFVGEMVSSAEQAGFSGCLIYAEPQYANPEFMPQDGVQRDSASQRHYVIGDVLTPGWGSKDKMPRMKLDQTKGLPKIPSLPLSRRDAQGLLQHLHGFGERVPKSWEGEVPDVGEWWTGNASSPVVRLRNEQDEVEKQPIWNVYGRINGIEQGEKKVIIGNHRDSLAFGATGPHSGTAVMLEMIRVLGDLVARGWRPLRTIEFASWDGGEYNLIGSTEYVEQNEDALRKDALAYINLDAAVTGNSFHAAGSPVFYRLLLQVLNRVSDPHYNVTLRDRWDQRHGAIDPIGVESDHAAFQSMVGTSSLDLRFHSTRHPSHSSYDNFEWMDKTGDPGFVYHTLLGQVLGLLILELADRPVLPFDMPAYSDSLARWVTDLEGWAASAALPGKSPSMEGLKKAAADAGNSIANFFKWEEKWENLVLAAGGWEPSSLGSKRCEFNARMATFESDLLDPLGIPDRKQFKHVVFGPPPPGQIPRVRDGYFPSIRDAVVSGNETRAQMAVDKVAAVLQAAAEKLETGKH</sequence>
<dbReference type="FunFam" id="3.40.630.10:FF:000101">
    <property type="entry name" value="N-acetylated alpha-linked acidic dipeptidase like 1"/>
    <property type="match status" value="1"/>
</dbReference>
<name>A0AAN6MF71_9PEZI</name>
<dbReference type="EMBL" id="MU855743">
    <property type="protein sequence ID" value="KAK3899767.1"/>
    <property type="molecule type" value="Genomic_DNA"/>
</dbReference>
<evidence type="ECO:0000256" key="2">
    <source>
        <dbReference type="SAM" id="MobiDB-lite"/>
    </source>
</evidence>
<gene>
    <name evidence="6" type="ORF">C8A05DRAFT_17849</name>
</gene>
<dbReference type="CDD" id="cd08022">
    <property type="entry name" value="M28_PSMA_like"/>
    <property type="match status" value="1"/>
</dbReference>
<reference evidence="6" key="1">
    <citation type="journal article" date="2023" name="Mol. Phylogenet. Evol.">
        <title>Genome-scale phylogeny and comparative genomics of the fungal order Sordariales.</title>
        <authorList>
            <person name="Hensen N."/>
            <person name="Bonometti L."/>
            <person name="Westerberg I."/>
            <person name="Brannstrom I.O."/>
            <person name="Guillou S."/>
            <person name="Cros-Aarteil S."/>
            <person name="Calhoun S."/>
            <person name="Haridas S."/>
            <person name="Kuo A."/>
            <person name="Mondo S."/>
            <person name="Pangilinan J."/>
            <person name="Riley R."/>
            <person name="LaButti K."/>
            <person name="Andreopoulos B."/>
            <person name="Lipzen A."/>
            <person name="Chen C."/>
            <person name="Yan M."/>
            <person name="Daum C."/>
            <person name="Ng V."/>
            <person name="Clum A."/>
            <person name="Steindorff A."/>
            <person name="Ohm R.A."/>
            <person name="Martin F."/>
            <person name="Silar P."/>
            <person name="Natvig D.O."/>
            <person name="Lalanne C."/>
            <person name="Gautier V."/>
            <person name="Ament-Velasquez S.L."/>
            <person name="Kruys A."/>
            <person name="Hutchinson M.I."/>
            <person name="Powell A.J."/>
            <person name="Barry K."/>
            <person name="Miller A.N."/>
            <person name="Grigoriev I.V."/>
            <person name="Debuchy R."/>
            <person name="Gladieux P."/>
            <person name="Hiltunen Thoren M."/>
            <person name="Johannesson H."/>
        </authorList>
    </citation>
    <scope>NUCLEOTIDE SEQUENCE</scope>
    <source>
        <strain evidence="6">CBS 103.79</strain>
    </source>
</reference>
<feature type="domain" description="Peptidase M28" evidence="5">
    <location>
        <begin position="536"/>
        <end position="724"/>
    </location>
</feature>
<dbReference type="InterPro" id="IPR007484">
    <property type="entry name" value="Peptidase_M28"/>
</dbReference>
<reference evidence="6" key="2">
    <citation type="submission" date="2023-05" db="EMBL/GenBank/DDBJ databases">
        <authorList>
            <consortium name="Lawrence Berkeley National Laboratory"/>
            <person name="Steindorff A."/>
            <person name="Hensen N."/>
            <person name="Bonometti L."/>
            <person name="Westerberg I."/>
            <person name="Brannstrom I.O."/>
            <person name="Guillou S."/>
            <person name="Cros-Aarteil S."/>
            <person name="Calhoun S."/>
            <person name="Haridas S."/>
            <person name="Kuo A."/>
            <person name="Mondo S."/>
            <person name="Pangilinan J."/>
            <person name="Riley R."/>
            <person name="Labutti K."/>
            <person name="Andreopoulos B."/>
            <person name="Lipzen A."/>
            <person name="Chen C."/>
            <person name="Yanf M."/>
            <person name="Daum C."/>
            <person name="Ng V."/>
            <person name="Clum A."/>
            <person name="Ohm R."/>
            <person name="Martin F."/>
            <person name="Silar P."/>
            <person name="Natvig D."/>
            <person name="Lalanne C."/>
            <person name="Gautier V."/>
            <person name="Ament-Velasquez S.L."/>
            <person name="Kruys A."/>
            <person name="Hutchinson M.I."/>
            <person name="Powell A.J."/>
            <person name="Barry K."/>
            <person name="Miller A.N."/>
            <person name="Grigoriev I.V."/>
            <person name="Debuchy R."/>
            <person name="Gladieux P."/>
            <person name="Thoren M.H."/>
            <person name="Johannesson H."/>
        </authorList>
    </citation>
    <scope>NUCLEOTIDE SEQUENCE</scope>
    <source>
        <strain evidence="6">CBS 103.79</strain>
    </source>
</reference>
<dbReference type="InterPro" id="IPR039373">
    <property type="entry name" value="Peptidase_M28B"/>
</dbReference>
<evidence type="ECO:0000259" key="5">
    <source>
        <dbReference type="Pfam" id="PF04389"/>
    </source>
</evidence>
<organism evidence="6 7">
    <name type="scientific">Staphylotrichum tortipilum</name>
    <dbReference type="NCBI Taxonomy" id="2831512"/>
    <lineage>
        <taxon>Eukaryota</taxon>
        <taxon>Fungi</taxon>
        <taxon>Dikarya</taxon>
        <taxon>Ascomycota</taxon>
        <taxon>Pezizomycotina</taxon>
        <taxon>Sordariomycetes</taxon>
        <taxon>Sordariomycetidae</taxon>
        <taxon>Sordariales</taxon>
        <taxon>Chaetomiaceae</taxon>
        <taxon>Staphylotrichum</taxon>
    </lineage>
</organism>
<dbReference type="GO" id="GO:0004180">
    <property type="term" value="F:carboxypeptidase activity"/>
    <property type="evidence" value="ECO:0007669"/>
    <property type="project" value="TreeGrafter"/>
</dbReference>
<keyword evidence="3" id="KW-0472">Membrane</keyword>
<feature type="region of interest" description="Disordered" evidence="2">
    <location>
        <begin position="110"/>
        <end position="129"/>
    </location>
</feature>
<comment type="caution">
    <text evidence="6">The sequence shown here is derived from an EMBL/GenBank/DDBJ whole genome shotgun (WGS) entry which is preliminary data.</text>
</comment>
<dbReference type="InterPro" id="IPR007365">
    <property type="entry name" value="TFR-like_dimer_dom"/>
</dbReference>
<dbReference type="InterPro" id="IPR046450">
    <property type="entry name" value="PA_dom_sf"/>
</dbReference>
<dbReference type="Gene3D" id="3.40.630.10">
    <property type="entry name" value="Zn peptidases"/>
    <property type="match status" value="1"/>
</dbReference>
<protein>
    <recommendedName>
        <fullName evidence="8">Glutamate carboxypeptidase</fullName>
    </recommendedName>
</protein>
<evidence type="ECO:0000256" key="3">
    <source>
        <dbReference type="SAM" id="Phobius"/>
    </source>
</evidence>
<dbReference type="Pfam" id="PF04389">
    <property type="entry name" value="Peptidase_M28"/>
    <property type="match status" value="1"/>
</dbReference>
<feature type="region of interest" description="Disordered" evidence="2">
    <location>
        <begin position="155"/>
        <end position="190"/>
    </location>
</feature>
<dbReference type="PANTHER" id="PTHR10404:SF71">
    <property type="entry name" value="CARBOXYPEPTIDASE TRE2, PUTATIVE (AFU_ORTHOLOGUE AFUA_3G10650)-RELATED"/>
    <property type="match status" value="1"/>
</dbReference>
<comment type="similarity">
    <text evidence="1">Belongs to the peptidase M28 family. M28B subfamily.</text>
</comment>